<gene>
    <name evidence="2" type="ORF">AULFYP135_01145</name>
</gene>
<feature type="transmembrane region" description="Helical" evidence="1">
    <location>
        <begin position="101"/>
        <end position="123"/>
    </location>
</feature>
<feature type="transmembrane region" description="Helical" evidence="1">
    <location>
        <begin position="341"/>
        <end position="363"/>
    </location>
</feature>
<dbReference type="Pfam" id="PF04165">
    <property type="entry name" value="DUF401"/>
    <property type="match status" value="1"/>
</dbReference>
<name>A0A6N2T0Z1_9FIRM</name>
<keyword evidence="1" id="KW-1133">Transmembrane helix</keyword>
<evidence type="ECO:0000256" key="1">
    <source>
        <dbReference type="SAM" id="Phobius"/>
    </source>
</evidence>
<organism evidence="2">
    <name type="scientific">uncultured Anaerotruncus sp</name>
    <dbReference type="NCBI Taxonomy" id="905011"/>
    <lineage>
        <taxon>Bacteria</taxon>
        <taxon>Bacillati</taxon>
        <taxon>Bacillota</taxon>
        <taxon>Clostridia</taxon>
        <taxon>Eubacteriales</taxon>
        <taxon>Oscillospiraceae</taxon>
        <taxon>Anaerotruncus</taxon>
        <taxon>environmental samples</taxon>
    </lineage>
</organism>
<dbReference type="PANTHER" id="PTHR39556:SF1">
    <property type="entry name" value="PROTEIN, PUTATIVE-RELATED"/>
    <property type="match status" value="1"/>
</dbReference>
<dbReference type="AlphaFoldDB" id="A0A6N2T0Z1"/>
<keyword evidence="1" id="KW-0472">Membrane</keyword>
<protein>
    <recommendedName>
        <fullName evidence="3">DUF401 family protein</fullName>
    </recommendedName>
</protein>
<feature type="transmembrane region" description="Helical" evidence="1">
    <location>
        <begin position="29"/>
        <end position="50"/>
    </location>
</feature>
<feature type="transmembrane region" description="Helical" evidence="1">
    <location>
        <begin position="143"/>
        <end position="162"/>
    </location>
</feature>
<keyword evidence="1" id="KW-0812">Transmembrane</keyword>
<sequence length="406" mass="43736">MRELLAVALAFGLMLILLRKNVNFGVTMLITSATLCVVAGIAPLTVFNVIKTTFTSEKNITTLLVVFTVSILGGLCGRYGILTKVVDSMQDIIPNTKVVIMLIPAIIGLLVMPGGAILSAPFVDSVGDQIGISQPRKAAINLVFRHVAMMCMPFSTSVLLAISMNPEIGLYELIGLNLFFMILNFICGYYCFLRPVKCEKRVKKAAAGESVKSFFLNLSPIYVSILLNIVTGIPLYLCILVGIGITYLICDKKDFLKNFKDSINFNVVFTVAGVLVLQSCISSLDGLMEIITGGLGSGGWTAAIVLGLGAAFFGAITGLSNAAMGIVLPLVALLSVPHATSLYLTFVVFVGAYFGYFFSPLHLCQVFTNEYLKVSTGEIYKEYRTYGVMLGVGTVLLFAVMGFVMM</sequence>
<dbReference type="InterPro" id="IPR007294">
    <property type="entry name" value="DUF401"/>
</dbReference>
<evidence type="ECO:0008006" key="3">
    <source>
        <dbReference type="Google" id="ProtNLM"/>
    </source>
</evidence>
<accession>A0A6N2T0Z1</accession>
<evidence type="ECO:0000313" key="2">
    <source>
        <dbReference type="EMBL" id="VYS97740.1"/>
    </source>
</evidence>
<reference evidence="2" key="1">
    <citation type="submission" date="2019-11" db="EMBL/GenBank/DDBJ databases">
        <authorList>
            <person name="Feng L."/>
        </authorList>
    </citation>
    <scope>NUCLEOTIDE SEQUENCE</scope>
    <source>
        <strain evidence="2">AundefinedLFYP135</strain>
    </source>
</reference>
<feature type="transmembrane region" description="Helical" evidence="1">
    <location>
        <begin position="262"/>
        <end position="284"/>
    </location>
</feature>
<feature type="transmembrane region" description="Helical" evidence="1">
    <location>
        <begin position="174"/>
        <end position="193"/>
    </location>
</feature>
<feature type="transmembrane region" description="Helical" evidence="1">
    <location>
        <begin position="233"/>
        <end position="250"/>
    </location>
</feature>
<feature type="transmembrane region" description="Helical" evidence="1">
    <location>
        <begin position="62"/>
        <end position="81"/>
    </location>
</feature>
<proteinExistence type="predicted"/>
<feature type="transmembrane region" description="Helical" evidence="1">
    <location>
        <begin position="304"/>
        <end position="334"/>
    </location>
</feature>
<dbReference type="PANTHER" id="PTHR39556">
    <property type="entry name" value="PROTEIN, PUTATIVE-RELATED"/>
    <property type="match status" value="1"/>
</dbReference>
<dbReference type="EMBL" id="CACRSL010000003">
    <property type="protein sequence ID" value="VYS97740.1"/>
    <property type="molecule type" value="Genomic_DNA"/>
</dbReference>
<feature type="transmembrane region" description="Helical" evidence="1">
    <location>
        <begin position="383"/>
        <end position="404"/>
    </location>
</feature>